<evidence type="ECO:0000313" key="4">
    <source>
        <dbReference type="Proteomes" id="UP000799118"/>
    </source>
</evidence>
<keyword evidence="2" id="KW-1133">Transmembrane helix</keyword>
<keyword evidence="2" id="KW-0812">Transmembrane</keyword>
<feature type="transmembrane region" description="Helical" evidence="2">
    <location>
        <begin position="129"/>
        <end position="150"/>
    </location>
</feature>
<evidence type="ECO:0000256" key="1">
    <source>
        <dbReference type="SAM" id="MobiDB-lite"/>
    </source>
</evidence>
<feature type="compositionally biased region" description="Polar residues" evidence="1">
    <location>
        <begin position="1"/>
        <end position="19"/>
    </location>
</feature>
<reference evidence="3" key="1">
    <citation type="journal article" date="2019" name="Environ. Microbiol.">
        <title>Fungal ecological strategies reflected in gene transcription - a case study of two litter decomposers.</title>
        <authorList>
            <person name="Barbi F."/>
            <person name="Kohler A."/>
            <person name="Barry K."/>
            <person name="Baskaran P."/>
            <person name="Daum C."/>
            <person name="Fauchery L."/>
            <person name="Ihrmark K."/>
            <person name="Kuo A."/>
            <person name="LaButti K."/>
            <person name="Lipzen A."/>
            <person name="Morin E."/>
            <person name="Grigoriev I.V."/>
            <person name="Henrissat B."/>
            <person name="Lindahl B."/>
            <person name="Martin F."/>
        </authorList>
    </citation>
    <scope>NUCLEOTIDE SEQUENCE</scope>
    <source>
        <strain evidence="3">JB14</strain>
    </source>
</reference>
<proteinExistence type="predicted"/>
<protein>
    <submittedName>
        <fullName evidence="3">Uncharacterized protein</fullName>
    </submittedName>
</protein>
<dbReference type="Proteomes" id="UP000799118">
    <property type="component" value="Unassembled WGS sequence"/>
</dbReference>
<name>A0A6A4HKZ0_9AGAR</name>
<feature type="transmembrane region" description="Helical" evidence="2">
    <location>
        <begin position="89"/>
        <end position="108"/>
    </location>
</feature>
<evidence type="ECO:0000313" key="3">
    <source>
        <dbReference type="EMBL" id="KAE9398128.1"/>
    </source>
</evidence>
<gene>
    <name evidence="3" type="ORF">BT96DRAFT_1032541</name>
</gene>
<keyword evidence="2" id="KW-0472">Membrane</keyword>
<sequence>MTYTPVPSYDDTVNGTDIEQQAVELTETESSDPLEPNPESSNASPEANLWPSARASPIWIHQYDIWGHLTFRRRRPPVCNDGLSLKMKLAISGTISGAIIAYMFRWAAQLRLKKPSTNGMTEDDFHKVMFYQYMLATLFLNPIISAFLGVNFWEAFVITGTGFFVAFFGTCFFGWVLVPGSNSTSNSTVGTV</sequence>
<accession>A0A6A4HKZ0</accession>
<organism evidence="3 4">
    <name type="scientific">Gymnopus androsaceus JB14</name>
    <dbReference type="NCBI Taxonomy" id="1447944"/>
    <lineage>
        <taxon>Eukaryota</taxon>
        <taxon>Fungi</taxon>
        <taxon>Dikarya</taxon>
        <taxon>Basidiomycota</taxon>
        <taxon>Agaricomycotina</taxon>
        <taxon>Agaricomycetes</taxon>
        <taxon>Agaricomycetidae</taxon>
        <taxon>Agaricales</taxon>
        <taxon>Marasmiineae</taxon>
        <taxon>Omphalotaceae</taxon>
        <taxon>Gymnopus</taxon>
    </lineage>
</organism>
<feature type="region of interest" description="Disordered" evidence="1">
    <location>
        <begin position="1"/>
        <end position="47"/>
    </location>
</feature>
<dbReference type="EMBL" id="ML769487">
    <property type="protein sequence ID" value="KAE9398128.1"/>
    <property type="molecule type" value="Genomic_DNA"/>
</dbReference>
<evidence type="ECO:0000256" key="2">
    <source>
        <dbReference type="SAM" id="Phobius"/>
    </source>
</evidence>
<dbReference type="AlphaFoldDB" id="A0A6A4HKZ0"/>
<keyword evidence="4" id="KW-1185">Reference proteome</keyword>
<feature type="transmembrane region" description="Helical" evidence="2">
    <location>
        <begin position="156"/>
        <end position="178"/>
    </location>
</feature>